<proteinExistence type="predicted"/>
<organism evidence="1 2">
    <name type="scientific">Candidatus Methanomarinus sp</name>
    <dbReference type="NCBI Taxonomy" id="3386244"/>
    <lineage>
        <taxon>Archaea</taxon>
        <taxon>Methanobacteriati</taxon>
        <taxon>Methanobacteriota</taxon>
        <taxon>Stenosarchaea group</taxon>
        <taxon>Methanomicrobia</taxon>
        <taxon>Methanosarcinales</taxon>
        <taxon>ANME-2 cluster</taxon>
        <taxon>Candidatus Methanocomedenaceae</taxon>
        <taxon>Candidatus Methanomarinus</taxon>
    </lineage>
</organism>
<reference evidence="1" key="1">
    <citation type="submission" date="2018-09" db="EMBL/GenBank/DDBJ databases">
        <title>A genomic encyclopedia of anaerobic methanotrophic archaea.</title>
        <authorList>
            <person name="Skennerton C.T."/>
            <person name="Chadwick G.L."/>
            <person name="Laso-Perez R."/>
            <person name="Leu A.O."/>
            <person name="Speth D.R."/>
            <person name="Yu H."/>
            <person name="Morgan-Lang C."/>
            <person name="Hatzenpichler R."/>
            <person name="Goudeau D."/>
            <person name="Malmstrom R."/>
            <person name="Woyke T."/>
            <person name="Hallam S."/>
            <person name="Tyson G.W."/>
            <person name="Wegener G."/>
            <person name="Boetius A."/>
            <person name="Orphan V.J."/>
        </authorList>
    </citation>
    <scope>NUCLEOTIDE SEQUENCE</scope>
    <source>
        <strain evidence="1">CONS3730D10UFb2</strain>
    </source>
</reference>
<dbReference type="Proteomes" id="UP000315423">
    <property type="component" value="Unassembled WGS sequence"/>
</dbReference>
<gene>
    <name evidence="1" type="ORF">C5S46_03350</name>
</gene>
<evidence type="ECO:0000313" key="1">
    <source>
        <dbReference type="EMBL" id="TKY91920.1"/>
    </source>
</evidence>
<protein>
    <submittedName>
        <fullName evidence="1">Rubrerythrin family protein</fullName>
    </submittedName>
</protein>
<name>A0AC61SBI9_9EURY</name>
<comment type="caution">
    <text evidence="1">The sequence shown here is derived from an EMBL/GenBank/DDBJ whole genome shotgun (WGS) entry which is preliminary data.</text>
</comment>
<sequence length="191" mass="21546">MASIKNTQTQKNLLTAFAGESQARNRYTYFASAAKKAGYEQISAIFTETADNEKEHAERLFEFLEGGEVEITGSFPAGIISDIVSNLAASADGENYEHTTMYPEFADVAEKEGFSQIADVFRNIAVAEKAHEERYRTLIDNIKEDKVFKRDTVVKWKCRNCGYIHEDTGVPEECPACAHAKAYFELWTKNY</sequence>
<evidence type="ECO:0000313" key="2">
    <source>
        <dbReference type="Proteomes" id="UP000315423"/>
    </source>
</evidence>
<dbReference type="EMBL" id="QYBA01000105">
    <property type="protein sequence ID" value="TKY91920.1"/>
    <property type="molecule type" value="Genomic_DNA"/>
</dbReference>
<accession>A0AC61SBI9</accession>